<evidence type="ECO:0000256" key="3">
    <source>
        <dbReference type="ARBA" id="ARBA00023157"/>
    </source>
</evidence>
<dbReference type="InterPro" id="IPR013766">
    <property type="entry name" value="Thioredoxin_domain"/>
</dbReference>
<dbReference type="PANTHER" id="PTHR42852:SF6">
    <property type="entry name" value="THIOL:DISULFIDE INTERCHANGE PROTEIN DSBE"/>
    <property type="match status" value="1"/>
</dbReference>
<evidence type="ECO:0000256" key="2">
    <source>
        <dbReference type="ARBA" id="ARBA00022748"/>
    </source>
</evidence>
<evidence type="ECO:0000256" key="4">
    <source>
        <dbReference type="ARBA" id="ARBA00023284"/>
    </source>
</evidence>
<accession>A0ABW5L0G7</accession>
<feature type="compositionally biased region" description="Basic and acidic residues" evidence="5">
    <location>
        <begin position="436"/>
        <end position="452"/>
    </location>
</feature>
<feature type="signal peptide" evidence="6">
    <location>
        <begin position="1"/>
        <end position="19"/>
    </location>
</feature>
<dbReference type="Pfam" id="PF08534">
    <property type="entry name" value="Redoxin"/>
    <property type="match status" value="1"/>
</dbReference>
<dbReference type="Gene3D" id="3.40.30.10">
    <property type="entry name" value="Glutaredoxin"/>
    <property type="match status" value="1"/>
</dbReference>
<evidence type="ECO:0000313" key="9">
    <source>
        <dbReference type="Proteomes" id="UP001597440"/>
    </source>
</evidence>
<feature type="chain" id="PRO_5046558879" evidence="6">
    <location>
        <begin position="20"/>
        <end position="452"/>
    </location>
</feature>
<sequence length="452" mass="50780">MKKIILTVISMVAGSSLMAQMSSIQGIIEPGSVRYTSIELMRIEHGAPVSIAKTDIGADGSYGFLFTPSYEGFYAVGAPSLMDGQFDFYIKKGENIQMNITGVQSELLGSLSEENQQLQQWNTLSNEIKGKAVYFNKSRSTYVDFFPAMENADKIVTDFQKQVNTKNVAFNALMKDYARMSMDFYALNFLSTPRTAHPDASVQRPAIYSTLVQKDKFASNNVMKYLYGERFVGMYIGYIARQHDIKDDEVLLPYLSTNEQKASYLIKGRLPIIKTYDQFTAFTEKNASYFDVPTQKVVLEDLGAKLYQSKAGEEASDFTYPDANGKQISLSDYKGKVVLVDVWATWCGPCKAQFPALRELEEAVKGKDIVIISVSVDEAKDKDKWKQMIKDERLGGVQLFAGGWNSKITKDYKIKGIPRFMVFNKEGKVVTSDAPRPSDPELKKMLEAELKK</sequence>
<dbReference type="SUPFAM" id="SSF52833">
    <property type="entry name" value="Thioredoxin-like"/>
    <property type="match status" value="1"/>
</dbReference>
<evidence type="ECO:0000256" key="5">
    <source>
        <dbReference type="SAM" id="MobiDB-lite"/>
    </source>
</evidence>
<keyword evidence="9" id="KW-1185">Reference proteome</keyword>
<keyword evidence="4" id="KW-0676">Redox-active center</keyword>
<dbReference type="PROSITE" id="PS51352">
    <property type="entry name" value="THIOREDOXIN_2"/>
    <property type="match status" value="1"/>
</dbReference>
<proteinExistence type="predicted"/>
<dbReference type="RefSeq" id="WP_210355143.1">
    <property type="nucleotide sequence ID" value="NZ_JAEQMU010000004.1"/>
</dbReference>
<dbReference type="PROSITE" id="PS00194">
    <property type="entry name" value="THIOREDOXIN_1"/>
    <property type="match status" value="1"/>
</dbReference>
<dbReference type="InterPro" id="IPR050553">
    <property type="entry name" value="Thioredoxin_ResA/DsbE_sf"/>
</dbReference>
<dbReference type="PANTHER" id="PTHR42852">
    <property type="entry name" value="THIOL:DISULFIDE INTERCHANGE PROTEIN DSBE"/>
    <property type="match status" value="1"/>
</dbReference>
<dbReference type="InterPro" id="IPR013740">
    <property type="entry name" value="Redoxin"/>
</dbReference>
<comment type="caution">
    <text evidence="8">The sequence shown here is derived from an EMBL/GenBank/DDBJ whole genome shotgun (WGS) entry which is preliminary data.</text>
</comment>
<dbReference type="InterPro" id="IPR036249">
    <property type="entry name" value="Thioredoxin-like_sf"/>
</dbReference>
<keyword evidence="3" id="KW-1015">Disulfide bond</keyword>
<keyword evidence="6" id="KW-0732">Signal</keyword>
<evidence type="ECO:0000259" key="7">
    <source>
        <dbReference type="PROSITE" id="PS51352"/>
    </source>
</evidence>
<comment type="subcellular location">
    <subcellularLocation>
        <location evidence="1">Cell envelope</location>
    </subcellularLocation>
</comment>
<feature type="domain" description="Thioredoxin" evidence="7">
    <location>
        <begin position="309"/>
        <end position="451"/>
    </location>
</feature>
<protein>
    <submittedName>
        <fullName evidence="8">TlpA family protein disulfide reductase</fullName>
    </submittedName>
</protein>
<reference evidence="9" key="1">
    <citation type="journal article" date="2019" name="Int. J. Syst. Evol. Microbiol.">
        <title>The Global Catalogue of Microorganisms (GCM) 10K type strain sequencing project: providing services to taxonomists for standard genome sequencing and annotation.</title>
        <authorList>
            <consortium name="The Broad Institute Genomics Platform"/>
            <consortium name="The Broad Institute Genome Sequencing Center for Infectious Disease"/>
            <person name="Wu L."/>
            <person name="Ma J."/>
        </authorList>
    </citation>
    <scope>NUCLEOTIDE SEQUENCE [LARGE SCALE GENOMIC DNA]</scope>
    <source>
        <strain evidence="9">KCTC 52298</strain>
    </source>
</reference>
<feature type="region of interest" description="Disordered" evidence="5">
    <location>
        <begin position="430"/>
        <end position="452"/>
    </location>
</feature>
<name>A0ABW5L0G7_9SPHI</name>
<keyword evidence="2" id="KW-0201">Cytochrome c-type biogenesis</keyword>
<organism evidence="8 9">
    <name type="scientific">Sphingobacterium tabacisoli</name>
    <dbReference type="NCBI Taxonomy" id="2044855"/>
    <lineage>
        <taxon>Bacteria</taxon>
        <taxon>Pseudomonadati</taxon>
        <taxon>Bacteroidota</taxon>
        <taxon>Sphingobacteriia</taxon>
        <taxon>Sphingobacteriales</taxon>
        <taxon>Sphingobacteriaceae</taxon>
        <taxon>Sphingobacterium</taxon>
    </lineage>
</organism>
<dbReference type="InterPro" id="IPR017937">
    <property type="entry name" value="Thioredoxin_CS"/>
</dbReference>
<evidence type="ECO:0000256" key="6">
    <source>
        <dbReference type="SAM" id="SignalP"/>
    </source>
</evidence>
<gene>
    <name evidence="8" type="ORF">ACFSQW_03830</name>
</gene>
<evidence type="ECO:0000313" key="8">
    <source>
        <dbReference type="EMBL" id="MFD2553505.1"/>
    </source>
</evidence>
<dbReference type="EMBL" id="JBHULD010000004">
    <property type="protein sequence ID" value="MFD2553505.1"/>
    <property type="molecule type" value="Genomic_DNA"/>
</dbReference>
<dbReference type="Proteomes" id="UP001597440">
    <property type="component" value="Unassembled WGS sequence"/>
</dbReference>
<dbReference type="CDD" id="cd02966">
    <property type="entry name" value="TlpA_like_family"/>
    <property type="match status" value="1"/>
</dbReference>
<evidence type="ECO:0000256" key="1">
    <source>
        <dbReference type="ARBA" id="ARBA00004196"/>
    </source>
</evidence>